<organism evidence="1">
    <name type="scientific">marine sediment metagenome</name>
    <dbReference type="NCBI Taxonomy" id="412755"/>
    <lineage>
        <taxon>unclassified sequences</taxon>
        <taxon>metagenomes</taxon>
        <taxon>ecological metagenomes</taxon>
    </lineage>
</organism>
<accession>X1G718</accession>
<reference evidence="1" key="1">
    <citation type="journal article" date="2014" name="Front. Microbiol.">
        <title>High frequency of phylogenetically diverse reductive dehalogenase-homologous genes in deep subseafloor sedimentary metagenomes.</title>
        <authorList>
            <person name="Kawai M."/>
            <person name="Futagami T."/>
            <person name="Toyoda A."/>
            <person name="Takaki Y."/>
            <person name="Nishi S."/>
            <person name="Hori S."/>
            <person name="Arai W."/>
            <person name="Tsubouchi T."/>
            <person name="Morono Y."/>
            <person name="Uchiyama I."/>
            <person name="Ito T."/>
            <person name="Fujiyama A."/>
            <person name="Inagaki F."/>
            <person name="Takami H."/>
        </authorList>
    </citation>
    <scope>NUCLEOTIDE SEQUENCE</scope>
    <source>
        <strain evidence="1">Expedition CK06-06</strain>
    </source>
</reference>
<evidence type="ECO:0000313" key="1">
    <source>
        <dbReference type="EMBL" id="GAH28813.1"/>
    </source>
</evidence>
<name>X1G718_9ZZZZ</name>
<sequence length="42" mass="4755">MQFPLTKVNEFFKVTDVEEGIISLWGDFGVGKTTLSLQTSYK</sequence>
<comment type="caution">
    <text evidence="1">The sequence shown here is derived from an EMBL/GenBank/DDBJ whole genome shotgun (WGS) entry which is preliminary data.</text>
</comment>
<dbReference type="AlphaFoldDB" id="X1G718"/>
<evidence type="ECO:0008006" key="2">
    <source>
        <dbReference type="Google" id="ProtNLM"/>
    </source>
</evidence>
<proteinExistence type="predicted"/>
<dbReference type="EMBL" id="BART01040391">
    <property type="protein sequence ID" value="GAH28813.1"/>
    <property type="molecule type" value="Genomic_DNA"/>
</dbReference>
<gene>
    <name evidence="1" type="ORF">S01H4_65773</name>
</gene>
<feature type="non-terminal residue" evidence="1">
    <location>
        <position position="42"/>
    </location>
</feature>
<protein>
    <recommendedName>
        <fullName evidence="2">NB-ARC domain-containing protein</fullName>
    </recommendedName>
</protein>